<gene>
    <name evidence="1" type="ORF">CUD01_25240</name>
</gene>
<keyword evidence="2" id="KW-1185">Reference proteome</keyword>
<evidence type="ECO:0000313" key="1">
    <source>
        <dbReference type="EMBL" id="GEA82080.1"/>
    </source>
</evidence>
<evidence type="ECO:0000313" key="2">
    <source>
        <dbReference type="Proteomes" id="UP000315842"/>
    </source>
</evidence>
<proteinExistence type="predicted"/>
<dbReference type="EMBL" id="BJLP01000046">
    <property type="protein sequence ID" value="GEA82080.1"/>
    <property type="molecule type" value="Genomic_DNA"/>
</dbReference>
<protein>
    <submittedName>
        <fullName evidence="1">Uncharacterized protein</fullName>
    </submittedName>
</protein>
<sequence>MLLAAGGLITQSPPKRRRARIAAGDTVRLSIPGDAIQLETFLAREVGHLVDNGYVWVDFYTLRPGG</sequence>
<accession>A0A4Y3KGM1</accession>
<reference evidence="1 2" key="1">
    <citation type="submission" date="2019-06" db="EMBL/GenBank/DDBJ databases">
        <title>Whole genome shotgun sequence of Cellulomonas uda NBRC 3747.</title>
        <authorList>
            <person name="Hosoyama A."/>
            <person name="Uohara A."/>
            <person name="Ohji S."/>
            <person name="Ichikawa N."/>
        </authorList>
    </citation>
    <scope>NUCLEOTIDE SEQUENCE [LARGE SCALE GENOMIC DNA]</scope>
    <source>
        <strain evidence="1 2">NBRC 3747</strain>
    </source>
</reference>
<dbReference type="Proteomes" id="UP000315842">
    <property type="component" value="Unassembled WGS sequence"/>
</dbReference>
<comment type="caution">
    <text evidence="1">The sequence shown here is derived from an EMBL/GenBank/DDBJ whole genome shotgun (WGS) entry which is preliminary data.</text>
</comment>
<name>A0A4Y3KGM1_CELUD</name>
<organism evidence="1 2">
    <name type="scientific">Cellulomonas uda</name>
    <dbReference type="NCBI Taxonomy" id="1714"/>
    <lineage>
        <taxon>Bacteria</taxon>
        <taxon>Bacillati</taxon>
        <taxon>Actinomycetota</taxon>
        <taxon>Actinomycetes</taxon>
        <taxon>Micrococcales</taxon>
        <taxon>Cellulomonadaceae</taxon>
        <taxon>Cellulomonas</taxon>
    </lineage>
</organism>
<dbReference type="AlphaFoldDB" id="A0A4Y3KGM1"/>